<gene>
    <name evidence="1" type="ORF">GO620_011200</name>
</gene>
<sequence length="735" mass="82863">MSPISPWLQNANKKLREAAYKNVNFITANGYSFNTVLADDSCWLMVTWPKGARIAFRLAYGPSDILSVKSIKEKDGGIDIDLESNSGLYQITIEFPSADQPVLHHTTTFKPAEDLLIPFWPRDIIALGNNAKENFADGEVYVQQVGGRSGQLYFSLKGKNGGSVMYLQNLTALADYNQDTETSAMDTVGGEWPEIGFALPPTIKGKPMQAGKTYTISNAFIAFAENAPKTEAEISTQYLDMLAAAYLAMPKPDPQYINWPEVLEKGLYDLIDSPGCWAQVGGNHYFNAYVADYDTPPEVMVQLAVMLPLLDYVEWSGQSLEVIDKVREGLPAFYDEKYNTIMRWHPKVADQLDGAEEQKQPLVMDAWYLHHPLLNLSRLALKGDKVAKKLFLDSLEFSIKVAHHFNYTWPVFYKIDTLEVVKAETQPGKGGEKDVPGLYAHVMLQAWELTGDKRYLNEAEKSARHLQGLGFELFYQANNTAFTTGAMLRLYKETKKDIYLDLCHLCIANIFKNVKLWDCNYGYGKHFSSFFALYPLSDAPYTAVYEEQEIFCALHDLLHLAEDVDILPSARLLIAEYIRFITARAAYYYPTMLPKEMLEEKPKTGEVDHNLWIALEDLHDGWEKSGSVGQEVYGAGNAFGILPRHYMRVPGDHFMIFTDYPSYNFSAKKSSPAHLRLAGDGRLNCRIMLIKTDKTKLPEVRVLANRKEVACKKVEGGNLEYTVPGDAQVSITWNS</sequence>
<dbReference type="RefSeq" id="WP_157525448.1">
    <property type="nucleotide sequence ID" value="NZ_CP066775.1"/>
</dbReference>
<dbReference type="KEGG" id="mgik:GO620_011200"/>
<dbReference type="Proteomes" id="UP000429232">
    <property type="component" value="Chromosome"/>
</dbReference>
<reference evidence="1 2" key="1">
    <citation type="submission" date="2020-12" db="EMBL/GenBank/DDBJ databases">
        <title>HMF7856_wgs.fasta genome submission.</title>
        <authorList>
            <person name="Kang H."/>
            <person name="Kim H."/>
            <person name="Joh K."/>
        </authorList>
    </citation>
    <scope>NUCLEOTIDE SEQUENCE [LARGE SCALE GENOMIC DNA]</scope>
    <source>
        <strain evidence="1 2">HMF7856</strain>
    </source>
</reference>
<proteinExistence type="predicted"/>
<name>A0A6I4I3V9_9SPHI</name>
<dbReference type="GO" id="GO:0005975">
    <property type="term" value="P:carbohydrate metabolic process"/>
    <property type="evidence" value="ECO:0007669"/>
    <property type="project" value="InterPro"/>
</dbReference>
<dbReference type="SUPFAM" id="SSF48208">
    <property type="entry name" value="Six-hairpin glycosidases"/>
    <property type="match status" value="1"/>
</dbReference>
<organism evidence="1 2">
    <name type="scientific">Mucilaginibacter ginkgonis</name>
    <dbReference type="NCBI Taxonomy" id="2682091"/>
    <lineage>
        <taxon>Bacteria</taxon>
        <taxon>Pseudomonadati</taxon>
        <taxon>Bacteroidota</taxon>
        <taxon>Sphingobacteriia</taxon>
        <taxon>Sphingobacteriales</taxon>
        <taxon>Sphingobacteriaceae</taxon>
        <taxon>Mucilaginibacter</taxon>
    </lineage>
</organism>
<accession>A0A6I4I3V9</accession>
<dbReference type="EMBL" id="CP066775">
    <property type="protein sequence ID" value="QQL48745.1"/>
    <property type="molecule type" value="Genomic_DNA"/>
</dbReference>
<protein>
    <submittedName>
        <fullName evidence="1">Uncharacterized protein</fullName>
    </submittedName>
</protein>
<dbReference type="AlphaFoldDB" id="A0A6I4I3V9"/>
<dbReference type="InterPro" id="IPR008928">
    <property type="entry name" value="6-hairpin_glycosidase_sf"/>
</dbReference>
<keyword evidence="2" id="KW-1185">Reference proteome</keyword>
<evidence type="ECO:0000313" key="2">
    <source>
        <dbReference type="Proteomes" id="UP000429232"/>
    </source>
</evidence>
<evidence type="ECO:0000313" key="1">
    <source>
        <dbReference type="EMBL" id="QQL48745.1"/>
    </source>
</evidence>